<dbReference type="GO" id="GO:0016791">
    <property type="term" value="F:phosphatase activity"/>
    <property type="evidence" value="ECO:0007669"/>
    <property type="project" value="TreeGrafter"/>
</dbReference>
<dbReference type="EMBL" id="QGQD01000018">
    <property type="protein sequence ID" value="TLD02312.1"/>
    <property type="molecule type" value="Genomic_DNA"/>
</dbReference>
<dbReference type="PANTHER" id="PTHR10000:SF8">
    <property type="entry name" value="HAD SUPERFAMILY HYDROLASE-LIKE, TYPE 3"/>
    <property type="match status" value="1"/>
</dbReference>
<dbReference type="InterPro" id="IPR023214">
    <property type="entry name" value="HAD_sf"/>
</dbReference>
<dbReference type="InterPro" id="IPR000150">
    <property type="entry name" value="Cof"/>
</dbReference>
<dbReference type="Gene3D" id="3.30.1240.10">
    <property type="match status" value="1"/>
</dbReference>
<dbReference type="PANTHER" id="PTHR10000">
    <property type="entry name" value="PHOSPHOSERINE PHOSPHATASE"/>
    <property type="match status" value="1"/>
</dbReference>
<keyword evidence="2" id="KW-1185">Reference proteome</keyword>
<evidence type="ECO:0000313" key="2">
    <source>
        <dbReference type="Proteomes" id="UP000306509"/>
    </source>
</evidence>
<dbReference type="RefSeq" id="WP_052377811.1">
    <property type="nucleotide sequence ID" value="NZ_QGQD01000018.1"/>
</dbReference>
<protein>
    <submittedName>
        <fullName evidence="1">Putative hydrolase</fullName>
        <ecNumber evidence="1">3.-.-.-</ecNumber>
    </submittedName>
</protein>
<accession>A0A4U8QB86</accession>
<comment type="caution">
    <text evidence="1">The sequence shown here is derived from an EMBL/GenBank/DDBJ whole genome shotgun (WGS) entry which is preliminary data.</text>
</comment>
<dbReference type="GO" id="GO:0000287">
    <property type="term" value="F:magnesium ion binding"/>
    <property type="evidence" value="ECO:0007669"/>
    <property type="project" value="TreeGrafter"/>
</dbReference>
<sequence length="333" mass="37543">MTFRELYMNGSIEFDEIFDYTSKWNFSDDTRTLREYLGLTATEEDIWISDSDEALEDFMEKEKKIKILFLDLDGTLLNDDKEITSGNHEAIQKALKQGHKIVITTGRPLASAIVLSKELGLTQDGCYAIAFNGAEIYDLYHKKTVFKETLPLPFVRYLLDAAHAQGLHCQTYSDTHILSEYDTPALHRYESLTNLTSRIVPDVMMELTTEPGKVIVIDYENHDKLVHFQESISEWADGKVEHIFSCPQYLELVAPGMSKGHAIEVLCGILGIPKCNTIAAGDAPNDISMLETAAIGVVMKNAADDIKKYGDYITQRDNNHDGIAEVIEKFLLY</sequence>
<dbReference type="InterPro" id="IPR036412">
    <property type="entry name" value="HAD-like_sf"/>
</dbReference>
<gene>
    <name evidence="1" type="ORF">DSM106044_00827</name>
</gene>
<name>A0A4U8QB86_9FIRM</name>
<dbReference type="NCBIfam" id="TIGR01484">
    <property type="entry name" value="HAD-SF-IIB"/>
    <property type="match status" value="1"/>
</dbReference>
<proteinExistence type="predicted"/>
<organism evidence="1 2">
    <name type="scientific">Robinsoniella peoriensis</name>
    <dbReference type="NCBI Taxonomy" id="180332"/>
    <lineage>
        <taxon>Bacteria</taxon>
        <taxon>Bacillati</taxon>
        <taxon>Bacillota</taxon>
        <taxon>Clostridia</taxon>
        <taxon>Lachnospirales</taxon>
        <taxon>Lachnospiraceae</taxon>
        <taxon>Robinsoniella</taxon>
    </lineage>
</organism>
<dbReference type="PROSITE" id="PS01228">
    <property type="entry name" value="COF_1"/>
    <property type="match status" value="1"/>
</dbReference>
<dbReference type="NCBIfam" id="TIGR00099">
    <property type="entry name" value="Cof-subfamily"/>
    <property type="match status" value="1"/>
</dbReference>
<dbReference type="Proteomes" id="UP000306509">
    <property type="component" value="Unassembled WGS sequence"/>
</dbReference>
<dbReference type="CDD" id="cd07516">
    <property type="entry name" value="HAD_Pase"/>
    <property type="match status" value="1"/>
</dbReference>
<dbReference type="Gene3D" id="3.40.50.1000">
    <property type="entry name" value="HAD superfamily/HAD-like"/>
    <property type="match status" value="1"/>
</dbReference>
<dbReference type="STRING" id="180332.GCA_000797495_05241"/>
<dbReference type="EC" id="3.-.-.-" evidence="1"/>
<evidence type="ECO:0000313" key="1">
    <source>
        <dbReference type="EMBL" id="TLD02312.1"/>
    </source>
</evidence>
<reference evidence="1 2" key="1">
    <citation type="journal article" date="2019" name="Anaerobe">
        <title>Detection of Robinsoniella peoriensis in multiple bone samples of a trauma patient.</title>
        <authorList>
            <person name="Schrottner P."/>
            <person name="Hartwich K."/>
            <person name="Bunk B."/>
            <person name="Schober I."/>
            <person name="Helbig S."/>
            <person name="Rudolph W.W."/>
            <person name="Gunzer F."/>
        </authorList>
    </citation>
    <scope>NUCLEOTIDE SEQUENCE [LARGE SCALE GENOMIC DNA]</scope>
    <source>
        <strain evidence="1 2">DSM 106044</strain>
    </source>
</reference>
<dbReference type="AlphaFoldDB" id="A0A4U8QB86"/>
<dbReference type="SFLD" id="SFLDS00003">
    <property type="entry name" value="Haloacid_Dehalogenase"/>
    <property type="match status" value="1"/>
</dbReference>
<dbReference type="GO" id="GO:0005829">
    <property type="term" value="C:cytosol"/>
    <property type="evidence" value="ECO:0007669"/>
    <property type="project" value="TreeGrafter"/>
</dbReference>
<keyword evidence="1" id="KW-0378">Hydrolase</keyword>
<dbReference type="InterPro" id="IPR006379">
    <property type="entry name" value="HAD-SF_hydro_IIB"/>
</dbReference>
<dbReference type="Pfam" id="PF08282">
    <property type="entry name" value="Hydrolase_3"/>
    <property type="match status" value="1"/>
</dbReference>
<dbReference type="SFLD" id="SFLDG01140">
    <property type="entry name" value="C2.B:_Phosphomannomutase_and_P"/>
    <property type="match status" value="1"/>
</dbReference>
<dbReference type="SUPFAM" id="SSF56784">
    <property type="entry name" value="HAD-like"/>
    <property type="match status" value="1"/>
</dbReference>